<dbReference type="EMBL" id="RPOK01000001">
    <property type="protein sequence ID" value="RPJ68333.1"/>
    <property type="molecule type" value="Genomic_DNA"/>
</dbReference>
<protein>
    <recommendedName>
        <fullName evidence="2">Chemotaxis protein CheW</fullName>
    </recommendedName>
</protein>
<evidence type="ECO:0000313" key="5">
    <source>
        <dbReference type="EMBL" id="RPJ68333.1"/>
    </source>
</evidence>
<name>A0A3N5Y538_9ALTE</name>
<dbReference type="GO" id="GO:0005829">
    <property type="term" value="C:cytosol"/>
    <property type="evidence" value="ECO:0007669"/>
    <property type="project" value="TreeGrafter"/>
</dbReference>
<dbReference type="Proteomes" id="UP000275281">
    <property type="component" value="Unassembled WGS sequence"/>
</dbReference>
<dbReference type="InterPro" id="IPR002545">
    <property type="entry name" value="CheW-lke_dom"/>
</dbReference>
<reference evidence="5 6" key="1">
    <citation type="submission" date="2018-11" db="EMBL/GenBank/DDBJ databases">
        <authorList>
            <person name="Ye M.-Q."/>
            <person name="Du Z.-J."/>
        </authorList>
    </citation>
    <scope>NUCLEOTIDE SEQUENCE [LARGE SCALE GENOMIC DNA]</scope>
    <source>
        <strain evidence="5 6">U0105</strain>
    </source>
</reference>
<dbReference type="PANTHER" id="PTHR22617:SF45">
    <property type="entry name" value="CHEMOTAXIS PROTEIN CHEW"/>
    <property type="match status" value="1"/>
</dbReference>
<evidence type="ECO:0000313" key="6">
    <source>
        <dbReference type="Proteomes" id="UP000275281"/>
    </source>
</evidence>
<dbReference type="GO" id="GO:0006935">
    <property type="term" value="P:chemotaxis"/>
    <property type="evidence" value="ECO:0007669"/>
    <property type="project" value="InterPro"/>
</dbReference>
<dbReference type="Pfam" id="PF01584">
    <property type="entry name" value="CheW"/>
    <property type="match status" value="1"/>
</dbReference>
<proteinExistence type="predicted"/>
<organism evidence="5 6">
    <name type="scientific">Alteromonas sediminis</name>
    <dbReference type="NCBI Taxonomy" id="2259342"/>
    <lineage>
        <taxon>Bacteria</taxon>
        <taxon>Pseudomonadati</taxon>
        <taxon>Pseudomonadota</taxon>
        <taxon>Gammaproteobacteria</taxon>
        <taxon>Alteromonadales</taxon>
        <taxon>Alteromonadaceae</taxon>
        <taxon>Alteromonas/Salinimonas group</taxon>
        <taxon>Alteromonas</taxon>
    </lineage>
</organism>
<comment type="caution">
    <text evidence="5">The sequence shown here is derived from an EMBL/GenBank/DDBJ whole genome shotgun (WGS) entry which is preliminary data.</text>
</comment>
<dbReference type="InterPro" id="IPR036061">
    <property type="entry name" value="CheW-like_dom_sf"/>
</dbReference>
<dbReference type="Gene3D" id="2.40.50.180">
    <property type="entry name" value="CheA-289, Domain 4"/>
    <property type="match status" value="1"/>
</dbReference>
<dbReference type="Gene3D" id="2.30.30.40">
    <property type="entry name" value="SH3 Domains"/>
    <property type="match status" value="1"/>
</dbReference>
<dbReference type="OrthoDB" id="9790406at2"/>
<comment type="subcellular location">
    <subcellularLocation>
        <location evidence="1">Cytoplasm</location>
    </subcellularLocation>
</comment>
<dbReference type="InterPro" id="IPR039315">
    <property type="entry name" value="CheW"/>
</dbReference>
<dbReference type="SUPFAM" id="SSF50341">
    <property type="entry name" value="CheW-like"/>
    <property type="match status" value="1"/>
</dbReference>
<dbReference type="PANTHER" id="PTHR22617">
    <property type="entry name" value="CHEMOTAXIS SENSOR HISTIDINE KINASE-RELATED"/>
    <property type="match status" value="1"/>
</dbReference>
<gene>
    <name evidence="5" type="ORF">DRW07_02685</name>
</gene>
<keyword evidence="6" id="KW-1185">Reference proteome</keyword>
<evidence type="ECO:0000256" key="1">
    <source>
        <dbReference type="ARBA" id="ARBA00004496"/>
    </source>
</evidence>
<evidence type="ECO:0000256" key="3">
    <source>
        <dbReference type="ARBA" id="ARBA00022490"/>
    </source>
</evidence>
<dbReference type="SMART" id="SM00260">
    <property type="entry name" value="CheW"/>
    <property type="match status" value="1"/>
</dbReference>
<accession>A0A3N5Y538</accession>
<dbReference type="AlphaFoldDB" id="A0A3N5Y538"/>
<sequence>MSESEELDELKEEEATSEWLSFALGESSYAVDILRVKEIRTWEKMARIPNSQPFILGLINLRGAIVPIIDLRLRFGLEQRERDRETVVLVMTVMTEDGEKTMGIMVDNICDAVKLTEDDIKSAEKFDLAIAERFVHGITDIRGAMAVLLNIDSVLDTIDF</sequence>
<dbReference type="PROSITE" id="PS50851">
    <property type="entry name" value="CHEW"/>
    <property type="match status" value="1"/>
</dbReference>
<evidence type="ECO:0000256" key="2">
    <source>
        <dbReference type="ARBA" id="ARBA00021483"/>
    </source>
</evidence>
<evidence type="ECO:0000259" key="4">
    <source>
        <dbReference type="PROSITE" id="PS50851"/>
    </source>
</evidence>
<feature type="domain" description="CheW-like" evidence="4">
    <location>
        <begin position="16"/>
        <end position="160"/>
    </location>
</feature>
<dbReference type="RefSeq" id="WP_124026334.1">
    <property type="nucleotide sequence ID" value="NZ_JBHRSN010000005.1"/>
</dbReference>
<dbReference type="GO" id="GO:0007165">
    <property type="term" value="P:signal transduction"/>
    <property type="evidence" value="ECO:0007669"/>
    <property type="project" value="InterPro"/>
</dbReference>
<keyword evidence="3" id="KW-0963">Cytoplasm</keyword>